<dbReference type="EMBL" id="LGCL01000003">
    <property type="protein sequence ID" value="KPL80821.1"/>
    <property type="molecule type" value="Genomic_DNA"/>
</dbReference>
<keyword evidence="1 2" id="KW-0732">Signal</keyword>
<dbReference type="STRING" id="1134406.ADN00_01105"/>
<name>A0A0P6XKR1_9CHLR</name>
<dbReference type="SUPFAM" id="SSF53850">
    <property type="entry name" value="Periplasmic binding protein-like II"/>
    <property type="match status" value="1"/>
</dbReference>
<feature type="signal peptide" evidence="2">
    <location>
        <begin position="1"/>
        <end position="19"/>
    </location>
</feature>
<dbReference type="SMART" id="SM00062">
    <property type="entry name" value="PBPb"/>
    <property type="match status" value="1"/>
</dbReference>
<evidence type="ECO:0000256" key="1">
    <source>
        <dbReference type="ARBA" id="ARBA00022729"/>
    </source>
</evidence>
<protein>
    <recommendedName>
        <fullName evidence="3">Solute-binding protein family 3/N-terminal domain-containing protein</fullName>
    </recommendedName>
</protein>
<dbReference type="PANTHER" id="PTHR35936">
    <property type="entry name" value="MEMBRANE-BOUND LYTIC MUREIN TRANSGLYCOSYLASE F"/>
    <property type="match status" value="1"/>
</dbReference>
<reference evidence="4 5" key="1">
    <citation type="submission" date="2015-07" db="EMBL/GenBank/DDBJ databases">
        <title>Genome sequence of Ornatilinea apprima DSM 23815.</title>
        <authorList>
            <person name="Hemp J."/>
            <person name="Ward L.M."/>
            <person name="Pace L.A."/>
            <person name="Fischer W.W."/>
        </authorList>
    </citation>
    <scope>NUCLEOTIDE SEQUENCE [LARGE SCALE GENOMIC DNA]</scope>
    <source>
        <strain evidence="4 5">P3M-1</strain>
    </source>
</reference>
<gene>
    <name evidence="4" type="ORF">ADN00_01105</name>
</gene>
<dbReference type="Proteomes" id="UP000050417">
    <property type="component" value="Unassembled WGS sequence"/>
</dbReference>
<evidence type="ECO:0000256" key="2">
    <source>
        <dbReference type="SAM" id="SignalP"/>
    </source>
</evidence>
<dbReference type="InterPro" id="IPR001638">
    <property type="entry name" value="Solute-binding_3/MltF_N"/>
</dbReference>
<sequence>MKSKFYVVFALVMVAVLLAACGGGAAANKLEAIKKNGKVVIGTSADYPPFEFVDANGNFDGFDVALMNKLGEEMGVTVEIQDMPFDSLIAAVQEGKIDLAIAAFNYNEERDKTVDFSDPYYYAEDGFVAAEGFAGEFTKPEDAANYKLGVQTGSTADGWVTENLLDTGLIAEANLFRYERIDQAGLDVKSGRIDLLMTDYVPALALAQNLGGLKVIYHAELSTGPVNIILPEGEKELQAELNTIIKKLQDSGFIDEIAAKYIGQ</sequence>
<dbReference type="RefSeq" id="WP_075061121.1">
    <property type="nucleotide sequence ID" value="NZ_LGCL01000003.1"/>
</dbReference>
<dbReference type="PANTHER" id="PTHR35936:SF17">
    <property type="entry name" value="ARGININE-BINDING EXTRACELLULAR PROTEIN ARTP"/>
    <property type="match status" value="1"/>
</dbReference>
<feature type="domain" description="Solute-binding protein family 3/N-terminal" evidence="3">
    <location>
        <begin position="38"/>
        <end position="263"/>
    </location>
</feature>
<dbReference type="Pfam" id="PF00497">
    <property type="entry name" value="SBP_bac_3"/>
    <property type="match status" value="1"/>
</dbReference>
<evidence type="ECO:0000313" key="5">
    <source>
        <dbReference type="Proteomes" id="UP000050417"/>
    </source>
</evidence>
<proteinExistence type="predicted"/>
<comment type="caution">
    <text evidence="4">The sequence shown here is derived from an EMBL/GenBank/DDBJ whole genome shotgun (WGS) entry which is preliminary data.</text>
</comment>
<dbReference type="Gene3D" id="3.40.190.10">
    <property type="entry name" value="Periplasmic binding protein-like II"/>
    <property type="match status" value="2"/>
</dbReference>
<dbReference type="AlphaFoldDB" id="A0A0P6XKR1"/>
<feature type="chain" id="PRO_5006133109" description="Solute-binding protein family 3/N-terminal domain-containing protein" evidence="2">
    <location>
        <begin position="20"/>
        <end position="264"/>
    </location>
</feature>
<dbReference type="PATRIC" id="fig|1134406.4.peg.1965"/>
<organism evidence="4 5">
    <name type="scientific">Ornatilinea apprima</name>
    <dbReference type="NCBI Taxonomy" id="1134406"/>
    <lineage>
        <taxon>Bacteria</taxon>
        <taxon>Bacillati</taxon>
        <taxon>Chloroflexota</taxon>
        <taxon>Anaerolineae</taxon>
        <taxon>Anaerolineales</taxon>
        <taxon>Anaerolineaceae</taxon>
        <taxon>Ornatilinea</taxon>
    </lineage>
</organism>
<dbReference type="CDD" id="cd13530">
    <property type="entry name" value="PBP2_peptides_like"/>
    <property type="match status" value="1"/>
</dbReference>
<evidence type="ECO:0000259" key="3">
    <source>
        <dbReference type="SMART" id="SM00062"/>
    </source>
</evidence>
<dbReference type="PROSITE" id="PS51257">
    <property type="entry name" value="PROKAR_LIPOPROTEIN"/>
    <property type="match status" value="1"/>
</dbReference>
<keyword evidence="5" id="KW-1185">Reference proteome</keyword>
<evidence type="ECO:0000313" key="4">
    <source>
        <dbReference type="EMBL" id="KPL80821.1"/>
    </source>
</evidence>
<accession>A0A0P6XKR1</accession>
<dbReference type="OrthoDB" id="9774451at2"/>